<keyword evidence="2" id="KW-1185">Reference proteome</keyword>
<dbReference type="EMBL" id="JBEYXV010000038">
    <property type="protein sequence ID" value="MEU6826977.1"/>
    <property type="molecule type" value="Genomic_DNA"/>
</dbReference>
<dbReference type="RefSeq" id="WP_359358824.1">
    <property type="nucleotide sequence ID" value="NZ_JBEYXV010000038.1"/>
</dbReference>
<sequence length="72" mass="7684">MTAIAPEPGFLNQLPPMPETAEPLLLPGLLHGLGLSVHPVPAWITDPDLIASIQAGLIEIPDDFNPATRERP</sequence>
<protein>
    <submittedName>
        <fullName evidence="1">Uncharacterized protein</fullName>
    </submittedName>
</protein>
<evidence type="ECO:0000313" key="1">
    <source>
        <dbReference type="EMBL" id="MEU6826977.1"/>
    </source>
</evidence>
<name>A0ABV3C135_9ACTN</name>
<evidence type="ECO:0000313" key="2">
    <source>
        <dbReference type="Proteomes" id="UP001551176"/>
    </source>
</evidence>
<gene>
    <name evidence="1" type="ORF">ABZ921_40760</name>
</gene>
<reference evidence="1 2" key="1">
    <citation type="submission" date="2024-06" db="EMBL/GenBank/DDBJ databases">
        <title>The Natural Products Discovery Center: Release of the First 8490 Sequenced Strains for Exploring Actinobacteria Biosynthetic Diversity.</title>
        <authorList>
            <person name="Kalkreuter E."/>
            <person name="Kautsar S.A."/>
            <person name="Yang D."/>
            <person name="Bader C.D."/>
            <person name="Teijaro C.N."/>
            <person name="Fluegel L."/>
            <person name="Davis C.M."/>
            <person name="Simpson J.R."/>
            <person name="Lauterbach L."/>
            <person name="Steele A.D."/>
            <person name="Gui C."/>
            <person name="Meng S."/>
            <person name="Li G."/>
            <person name="Viehrig K."/>
            <person name="Ye F."/>
            <person name="Su P."/>
            <person name="Kiefer A.F."/>
            <person name="Nichols A."/>
            <person name="Cepeda A.J."/>
            <person name="Yan W."/>
            <person name="Fan B."/>
            <person name="Jiang Y."/>
            <person name="Adhikari A."/>
            <person name="Zheng C.-J."/>
            <person name="Schuster L."/>
            <person name="Cowan T.M."/>
            <person name="Smanski M.J."/>
            <person name="Chevrette M.G."/>
            <person name="De Carvalho L.P.S."/>
            <person name="Shen B."/>
        </authorList>
    </citation>
    <scope>NUCLEOTIDE SEQUENCE [LARGE SCALE GENOMIC DNA]</scope>
    <source>
        <strain evidence="1 2">NPDC046838</strain>
    </source>
</reference>
<accession>A0ABV3C135</accession>
<proteinExistence type="predicted"/>
<dbReference type="Proteomes" id="UP001551176">
    <property type="component" value="Unassembled WGS sequence"/>
</dbReference>
<organism evidence="1 2">
    <name type="scientific">Streptomyces atriruber</name>
    <dbReference type="NCBI Taxonomy" id="545121"/>
    <lineage>
        <taxon>Bacteria</taxon>
        <taxon>Bacillati</taxon>
        <taxon>Actinomycetota</taxon>
        <taxon>Actinomycetes</taxon>
        <taxon>Kitasatosporales</taxon>
        <taxon>Streptomycetaceae</taxon>
        <taxon>Streptomyces</taxon>
    </lineage>
</organism>
<comment type="caution">
    <text evidence="1">The sequence shown here is derived from an EMBL/GenBank/DDBJ whole genome shotgun (WGS) entry which is preliminary data.</text>
</comment>